<dbReference type="Gene3D" id="3.40.50.1820">
    <property type="entry name" value="alpha/beta hydrolase"/>
    <property type="match status" value="1"/>
</dbReference>
<gene>
    <name evidence="3" type="primary">rsbQ</name>
    <name evidence="3" type="ORF">MSP8886_03870</name>
</gene>
<dbReference type="OrthoDB" id="8680283at2"/>
<proteinExistence type="inferred from homology"/>
<dbReference type="AlphaFoldDB" id="A0A1A8TRR6"/>
<dbReference type="SUPFAM" id="SSF53474">
    <property type="entry name" value="alpha/beta-Hydrolases"/>
    <property type="match status" value="1"/>
</dbReference>
<dbReference type="EMBL" id="FLOB01000014">
    <property type="protein sequence ID" value="SBS36832.1"/>
    <property type="molecule type" value="Genomic_DNA"/>
</dbReference>
<dbReference type="InterPro" id="IPR029058">
    <property type="entry name" value="AB_hydrolase_fold"/>
</dbReference>
<feature type="domain" description="AB hydrolase-1" evidence="2">
    <location>
        <begin position="30"/>
        <end position="271"/>
    </location>
</feature>
<dbReference type="STRING" id="1792290.MSP8886_03870"/>
<dbReference type="InterPro" id="IPR000073">
    <property type="entry name" value="AB_hydrolase_1"/>
</dbReference>
<dbReference type="Proteomes" id="UP000092544">
    <property type="component" value="Unassembled WGS sequence"/>
</dbReference>
<organism evidence="3 4">
    <name type="scientific">Marinomonas spartinae</name>
    <dbReference type="NCBI Taxonomy" id="1792290"/>
    <lineage>
        <taxon>Bacteria</taxon>
        <taxon>Pseudomonadati</taxon>
        <taxon>Pseudomonadota</taxon>
        <taxon>Gammaproteobacteria</taxon>
        <taxon>Oceanospirillales</taxon>
        <taxon>Oceanospirillaceae</taxon>
        <taxon>Marinomonas</taxon>
    </lineage>
</organism>
<reference evidence="3 4" key="1">
    <citation type="submission" date="2016-06" db="EMBL/GenBank/DDBJ databases">
        <authorList>
            <person name="Kjaerup R.B."/>
            <person name="Dalgaard T.S."/>
            <person name="Juul-Madsen H.R."/>
        </authorList>
    </citation>
    <scope>NUCLEOTIDE SEQUENCE [LARGE SCALE GENOMIC DNA]</scope>
    <source>
        <strain evidence="3 4">CECT 8886</strain>
    </source>
</reference>
<protein>
    <submittedName>
        <fullName evidence="3">Sigma factor SigB regulation protein RsbQ</fullName>
    </submittedName>
</protein>
<comment type="similarity">
    <text evidence="1">Belongs to the AB hydrolase superfamily.</text>
</comment>
<evidence type="ECO:0000313" key="4">
    <source>
        <dbReference type="Proteomes" id="UP000092544"/>
    </source>
</evidence>
<dbReference type="PRINTS" id="PR00111">
    <property type="entry name" value="ABHYDROLASE"/>
</dbReference>
<evidence type="ECO:0000259" key="2">
    <source>
        <dbReference type="Pfam" id="PF00561"/>
    </source>
</evidence>
<sequence length="288" mass="32441">METSISNTQFNALDIKRRNHINILGEGEDVILLAHGFGCSQNMWRFLTPYLEKQYKVVLFDYVGSGNSDVRAYQKNRYSQLEGYALDVIEICDSLDFSNVLFVGHSVGATIGLITAQKRPDLIDKLVMVCPSPCFLNLNDGYSGGFEKSDLEELVNLMDKNYIGWGNYLAPLVMNSTPSETDTEQETDDALVQELLTSFCSTDPTYSKPFAIATFFSDYRHLLPKVHQPCLVIQSKQDTLVPVEVGKYTQKQLPNAKLDIINGKGHCLHMTYPLQVLNCIQDFIDQTQ</sequence>
<name>A0A1A8TRR6_9GAMM</name>
<evidence type="ECO:0000313" key="3">
    <source>
        <dbReference type="EMBL" id="SBS36832.1"/>
    </source>
</evidence>
<dbReference type="PANTHER" id="PTHR43039">
    <property type="entry name" value="ESTERASE-RELATED"/>
    <property type="match status" value="1"/>
</dbReference>
<keyword evidence="4" id="KW-1185">Reference proteome</keyword>
<dbReference type="RefSeq" id="WP_067019729.1">
    <property type="nucleotide sequence ID" value="NZ_FLOB01000014.1"/>
</dbReference>
<accession>A0A1A8TRR6</accession>
<dbReference type="Pfam" id="PF00561">
    <property type="entry name" value="Abhydrolase_1"/>
    <property type="match status" value="1"/>
</dbReference>
<evidence type="ECO:0000256" key="1">
    <source>
        <dbReference type="ARBA" id="ARBA00008645"/>
    </source>
</evidence>